<dbReference type="InterPro" id="IPR003439">
    <property type="entry name" value="ABC_transporter-like_ATP-bd"/>
</dbReference>
<evidence type="ECO:0000256" key="4">
    <source>
        <dbReference type="ARBA" id="ARBA00022692"/>
    </source>
</evidence>
<gene>
    <name evidence="12" type="ORF">BMF94_2349</name>
</gene>
<dbReference type="InterPro" id="IPR027417">
    <property type="entry name" value="P-loop_NTPase"/>
</dbReference>
<keyword evidence="13" id="KW-1185">Reference proteome</keyword>
<evidence type="ECO:0000313" key="12">
    <source>
        <dbReference type="EMBL" id="POY74588.1"/>
    </source>
</evidence>
<keyword evidence="7 10" id="KW-1133">Transmembrane helix</keyword>
<feature type="transmembrane region" description="Helical" evidence="10">
    <location>
        <begin position="1139"/>
        <end position="1161"/>
    </location>
</feature>
<dbReference type="GO" id="GO:0016020">
    <property type="term" value="C:membrane"/>
    <property type="evidence" value="ECO:0007669"/>
    <property type="project" value="UniProtKB-SubCell"/>
</dbReference>
<sequence length="1388" mass="155402">MIYTDCHYLHRPGEMLLVLGRPGSGCSSLLKTLSAYTSSFRSIDGHITYDGIKPETIMKQHRGDACYLPEDDKHLAHLTVGETLTFASAARTPSASSRLGTRQETVERKRDTLMTLFGLRHTYNTKVGDDVVRGVSGGERKRVSIAELLTTGCKIGCHDNSTRGLDASTAVEYCKALRIATDLGRLTTCLSIYQAGEQLYELFDKTAVLMDGKCIYYGPQTEAVKYFRDMGYEPQDRQTSADFLVAVTDPKGRFPREGYEDRVPKTADDFVAYWKKSELCKANEREVDERLREHGEGGDGRVKTFQESAAAEHVKRQSNKSPYLISYPMMVRLAMKRRYRMQMNDLPTLAIVSIAALFQALIIGSVYYQMPKDTSGFFSRGGVIFFAILYNSFTGMAEITSSYSQRPVIVRQRNYAMLRPSADILALTLVDVPFKAITIIVFDIVLYFMSGLATSADQFFIFLLFTYVTNLAMLVFFRMLASMNRAEANATLMAGVGVLIIAIYVGYAIPRPAMRVWFRWLSYAQPVSFGFEALLTNEFRRLNVPCASLVPTGPAYAGINVANQVCTTVGSQPGQAIVNGLAYLEANNGYKWSHTWRNFGFIWAYFAFFLFVNLITYEYQKDEAAAGGVMLFRRGHAPPELVDAIEAPGKKGDAENGHEDARPQVDTAVNEKEKDHAADALERSTDIFTWQHVNYDVQIKSETRRLLNDVSGYVAPGKMTALMGESGAGKTTLLNVLAQRVDSGVVTGDFLVNAKPLPVSFQRQTGYCQQQDVHMATTTVREALQFSALLRQPRTVSKAEKLEFVEEIIKLLEMEPYAEALVGEVGMGLNVEQRKRLTIGVELVAKPALLIFLDEPTSGLDSQSSWSIMLLLRKLADHGQAILATIHQPSSELFQQFDRLLLLQKGGKTVYFGELGKNSQTMLEYFHARSDKHCGERDNPAECESERTITSREPFADRSSRTDILDVIGAGATAKTDKDWNELWKESDEAKKVHDEIEKFHSEKQGEASQADKSPDSKLSYAAPLWQQYVVVQRRAFSNYNRDVTCTQLAPQSVFGECEADILTWRTDVGSKIGLNVIAGLFIGFSFWKSPLDQTGLQNFLFAVFMGVVLAAPLSQQLQPKFLGLRQLFEARENASKMYSWPIFIITAIIVEIPFNIFAWTVGFPYTANRAGYAYFMFIVFEVYFPTFAQAVASFSPTAMAASVLFSSLFSFVIIFNGVVQPYAQLPYFWRSWMYHLTPFTYLIEGLVSNALAGRQLYCKQSQFQIVDPPAGEQCVNWLQSYTQSYGGYAQVLDNGNCGICPYSSGDQYLAQLNMSFSHRWRDLGFMFAYIAFNVAACFIGFYLYSVMDWSKLSRKKTKPTSKNPSQDNKVGDKENTNQIGGGFSAPA</sequence>
<feature type="transmembrane region" description="Helical" evidence="10">
    <location>
        <begin position="459"/>
        <end position="477"/>
    </location>
</feature>
<dbReference type="PANTHER" id="PTHR19241">
    <property type="entry name" value="ATP-BINDING CASSETTE TRANSPORTER"/>
    <property type="match status" value="1"/>
</dbReference>
<dbReference type="EMBL" id="PJQD01000023">
    <property type="protein sequence ID" value="POY74588.1"/>
    <property type="molecule type" value="Genomic_DNA"/>
</dbReference>
<dbReference type="Pfam" id="PF19055">
    <property type="entry name" value="ABC2_membrane_7"/>
    <property type="match status" value="1"/>
</dbReference>
<keyword evidence="5" id="KW-0547">Nucleotide-binding</keyword>
<evidence type="ECO:0000259" key="11">
    <source>
        <dbReference type="PROSITE" id="PS50893"/>
    </source>
</evidence>
<name>A0A2S5BCV4_9BASI</name>
<comment type="similarity">
    <text evidence="2">Belongs to the ABC transporter superfamily. ABCG family. PDR (TC 3.A.1.205) subfamily.</text>
</comment>
<feature type="transmembrane region" description="Helical" evidence="10">
    <location>
        <begin position="424"/>
        <end position="447"/>
    </location>
</feature>
<dbReference type="SMART" id="SM00382">
    <property type="entry name" value="AAA"/>
    <property type="match status" value="2"/>
</dbReference>
<proteinExistence type="inferred from homology"/>
<dbReference type="Proteomes" id="UP000237144">
    <property type="component" value="Unassembled WGS sequence"/>
</dbReference>
<dbReference type="PROSITE" id="PS00211">
    <property type="entry name" value="ABC_TRANSPORTER_1"/>
    <property type="match status" value="1"/>
</dbReference>
<reference evidence="12 13" key="1">
    <citation type="journal article" date="2018" name="Front. Microbiol.">
        <title>Prospects for Fungal Bioremediation of Acidic Radioactive Waste Sites: Characterization and Genome Sequence of Rhodotorula taiwanensis MD1149.</title>
        <authorList>
            <person name="Tkavc R."/>
            <person name="Matrosova V.Y."/>
            <person name="Grichenko O.E."/>
            <person name="Gostincar C."/>
            <person name="Volpe R.P."/>
            <person name="Klimenkova P."/>
            <person name="Gaidamakova E.K."/>
            <person name="Zhou C.E."/>
            <person name="Stewart B.J."/>
            <person name="Lyman M.G."/>
            <person name="Malfatti S.A."/>
            <person name="Rubinfeld B."/>
            <person name="Courtot M."/>
            <person name="Singh J."/>
            <person name="Dalgard C.L."/>
            <person name="Hamilton T."/>
            <person name="Frey K.G."/>
            <person name="Gunde-Cimerman N."/>
            <person name="Dugan L."/>
            <person name="Daly M.J."/>
        </authorList>
    </citation>
    <scope>NUCLEOTIDE SEQUENCE [LARGE SCALE GENOMIC DNA]</scope>
    <source>
        <strain evidence="12 13">MD1149</strain>
    </source>
</reference>
<feature type="transmembrane region" description="Helical" evidence="10">
    <location>
        <begin position="346"/>
        <end position="370"/>
    </location>
</feature>
<dbReference type="Pfam" id="PF01061">
    <property type="entry name" value="ABC2_membrane"/>
    <property type="match status" value="2"/>
</dbReference>
<evidence type="ECO:0000313" key="13">
    <source>
        <dbReference type="Proteomes" id="UP000237144"/>
    </source>
</evidence>
<dbReference type="GO" id="GO:0005524">
    <property type="term" value="F:ATP binding"/>
    <property type="evidence" value="ECO:0007669"/>
    <property type="project" value="UniProtKB-KW"/>
</dbReference>
<feature type="transmembrane region" description="Helical" evidence="10">
    <location>
        <begin position="1173"/>
        <end position="1193"/>
    </location>
</feature>
<dbReference type="SUPFAM" id="SSF52540">
    <property type="entry name" value="P-loop containing nucleoside triphosphate hydrolases"/>
    <property type="match status" value="2"/>
</dbReference>
<dbReference type="InterPro" id="IPR034003">
    <property type="entry name" value="ABCG_PDR_2"/>
</dbReference>
<dbReference type="InterPro" id="IPR043926">
    <property type="entry name" value="ABCG_dom"/>
</dbReference>
<feature type="region of interest" description="Disordered" evidence="9">
    <location>
        <begin position="1355"/>
        <end position="1388"/>
    </location>
</feature>
<evidence type="ECO:0000256" key="3">
    <source>
        <dbReference type="ARBA" id="ARBA00022448"/>
    </source>
</evidence>
<feature type="transmembrane region" description="Helical" evidence="10">
    <location>
        <begin position="489"/>
        <end position="509"/>
    </location>
</feature>
<dbReference type="Gene3D" id="3.40.50.300">
    <property type="entry name" value="P-loop containing nucleotide triphosphate hydrolases"/>
    <property type="match status" value="2"/>
</dbReference>
<feature type="domain" description="ABC transporter" evidence="11">
    <location>
        <begin position="682"/>
        <end position="930"/>
    </location>
</feature>
<keyword evidence="4 10" id="KW-0812">Transmembrane</keyword>
<feature type="transmembrane region" description="Helical" evidence="10">
    <location>
        <begin position="1232"/>
        <end position="1253"/>
    </location>
</feature>
<feature type="transmembrane region" description="Helical" evidence="10">
    <location>
        <begin position="382"/>
        <end position="403"/>
    </location>
</feature>
<protein>
    <recommendedName>
        <fullName evidence="11">ABC transporter domain-containing protein</fullName>
    </recommendedName>
</protein>
<evidence type="ECO:0000256" key="1">
    <source>
        <dbReference type="ARBA" id="ARBA00004141"/>
    </source>
</evidence>
<organism evidence="12 13">
    <name type="scientific">Rhodotorula taiwanensis</name>
    <dbReference type="NCBI Taxonomy" id="741276"/>
    <lineage>
        <taxon>Eukaryota</taxon>
        <taxon>Fungi</taxon>
        <taxon>Dikarya</taxon>
        <taxon>Basidiomycota</taxon>
        <taxon>Pucciniomycotina</taxon>
        <taxon>Microbotryomycetes</taxon>
        <taxon>Sporidiobolales</taxon>
        <taxon>Sporidiobolaceae</taxon>
        <taxon>Rhodotorula</taxon>
    </lineage>
</organism>
<dbReference type="FunFam" id="3.40.50.300:FF:000054">
    <property type="entry name" value="ABC multidrug transporter atrF"/>
    <property type="match status" value="1"/>
</dbReference>
<keyword evidence="3" id="KW-0813">Transport</keyword>
<accession>A0A2S5BCV4</accession>
<dbReference type="InterPro" id="IPR010929">
    <property type="entry name" value="PDR_CDR_ABC"/>
</dbReference>
<evidence type="ECO:0000256" key="10">
    <source>
        <dbReference type="SAM" id="Phobius"/>
    </source>
</evidence>
<feature type="transmembrane region" description="Helical" evidence="10">
    <location>
        <begin position="1100"/>
        <end position="1118"/>
    </location>
</feature>
<feature type="transmembrane region" description="Helical" evidence="10">
    <location>
        <begin position="1200"/>
        <end position="1220"/>
    </location>
</feature>
<feature type="transmembrane region" description="Helical" evidence="10">
    <location>
        <begin position="1324"/>
        <end position="1345"/>
    </location>
</feature>
<dbReference type="OrthoDB" id="245989at2759"/>
<dbReference type="InterPro" id="IPR003593">
    <property type="entry name" value="AAA+_ATPase"/>
</dbReference>
<dbReference type="Pfam" id="PF06422">
    <property type="entry name" value="PDR_CDR"/>
    <property type="match status" value="2"/>
</dbReference>
<comment type="caution">
    <text evidence="12">The sequence shown here is derived from an EMBL/GenBank/DDBJ whole genome shotgun (WGS) entry which is preliminary data.</text>
</comment>
<comment type="subcellular location">
    <subcellularLocation>
        <location evidence="1">Membrane</location>
        <topology evidence="1">Multi-pass membrane protein</topology>
    </subcellularLocation>
</comment>
<evidence type="ECO:0000256" key="7">
    <source>
        <dbReference type="ARBA" id="ARBA00022989"/>
    </source>
</evidence>
<keyword evidence="6" id="KW-0067">ATP-binding</keyword>
<feature type="transmembrane region" description="Helical" evidence="10">
    <location>
        <begin position="599"/>
        <end position="617"/>
    </location>
</feature>
<evidence type="ECO:0000256" key="5">
    <source>
        <dbReference type="ARBA" id="ARBA00022741"/>
    </source>
</evidence>
<evidence type="ECO:0000256" key="8">
    <source>
        <dbReference type="ARBA" id="ARBA00023136"/>
    </source>
</evidence>
<keyword evidence="8 10" id="KW-0472">Membrane</keyword>
<evidence type="ECO:0000256" key="9">
    <source>
        <dbReference type="SAM" id="MobiDB-lite"/>
    </source>
</evidence>
<dbReference type="GO" id="GO:0016887">
    <property type="term" value="F:ATP hydrolysis activity"/>
    <property type="evidence" value="ECO:0007669"/>
    <property type="project" value="InterPro"/>
</dbReference>
<dbReference type="CDD" id="cd03232">
    <property type="entry name" value="ABCG_PDR_domain2"/>
    <property type="match status" value="1"/>
</dbReference>
<dbReference type="InterPro" id="IPR017871">
    <property type="entry name" value="ABC_transporter-like_CS"/>
</dbReference>
<dbReference type="Pfam" id="PF00005">
    <property type="entry name" value="ABC_tran"/>
    <property type="match status" value="2"/>
</dbReference>
<dbReference type="PROSITE" id="PS50893">
    <property type="entry name" value="ABC_TRANSPORTER_2"/>
    <property type="match status" value="2"/>
</dbReference>
<feature type="domain" description="ABC transporter" evidence="11">
    <location>
        <begin position="1"/>
        <end position="236"/>
    </location>
</feature>
<dbReference type="GO" id="GO:0140359">
    <property type="term" value="F:ABC-type transporter activity"/>
    <property type="evidence" value="ECO:0007669"/>
    <property type="project" value="InterPro"/>
</dbReference>
<evidence type="ECO:0000256" key="6">
    <source>
        <dbReference type="ARBA" id="ARBA00022840"/>
    </source>
</evidence>
<dbReference type="InterPro" id="IPR013525">
    <property type="entry name" value="ABC2_TM"/>
</dbReference>
<dbReference type="STRING" id="741276.A0A2S5BCV4"/>
<evidence type="ECO:0000256" key="2">
    <source>
        <dbReference type="ARBA" id="ARBA00006012"/>
    </source>
</evidence>